<evidence type="ECO:0000313" key="2">
    <source>
        <dbReference type="Proteomes" id="UP000184389"/>
    </source>
</evidence>
<name>A0A1M5U077_9FIRM</name>
<gene>
    <name evidence="1" type="ORF">SAMN02745180_00477</name>
</gene>
<dbReference type="AlphaFoldDB" id="A0A1M5U077"/>
<accession>A0A1M5U077</accession>
<organism evidence="1 2">
    <name type="scientific">Sporanaerobacter acetigenes DSM 13106</name>
    <dbReference type="NCBI Taxonomy" id="1123281"/>
    <lineage>
        <taxon>Bacteria</taxon>
        <taxon>Bacillati</taxon>
        <taxon>Bacillota</taxon>
        <taxon>Tissierellia</taxon>
        <taxon>Tissierellales</taxon>
        <taxon>Sporanaerobacteraceae</taxon>
        <taxon>Sporanaerobacter</taxon>
    </lineage>
</organism>
<dbReference type="OrthoDB" id="2454603at2"/>
<reference evidence="1 2" key="1">
    <citation type="submission" date="2016-11" db="EMBL/GenBank/DDBJ databases">
        <authorList>
            <person name="Jaros S."/>
            <person name="Januszkiewicz K."/>
            <person name="Wedrychowicz H."/>
        </authorList>
    </citation>
    <scope>NUCLEOTIDE SEQUENCE [LARGE SCALE GENOMIC DNA]</scope>
    <source>
        <strain evidence="1 2">DSM 13106</strain>
    </source>
</reference>
<dbReference type="EMBL" id="FQXR01000003">
    <property type="protein sequence ID" value="SHH56053.1"/>
    <property type="molecule type" value="Genomic_DNA"/>
</dbReference>
<proteinExistence type="predicted"/>
<dbReference type="Proteomes" id="UP000184389">
    <property type="component" value="Unassembled WGS sequence"/>
</dbReference>
<sequence length="117" mass="13803">MYDIKPKVNQLLEEIVGEDNVSDSYPDDFTNLPKISFYEQFNNDHFKKGPELLTEIVIQIDIWHNRSTGELAKQVNEKMNSIGFRREFMGDVPDPKVKHKTMRFRGIVDKRNLIVYQ</sequence>
<dbReference type="RefSeq" id="WP_072743057.1">
    <property type="nucleotide sequence ID" value="NZ_FQXR01000003.1"/>
</dbReference>
<evidence type="ECO:0000313" key="1">
    <source>
        <dbReference type="EMBL" id="SHH56053.1"/>
    </source>
</evidence>
<dbReference type="STRING" id="1123281.SAMN02745180_00477"/>
<protein>
    <submittedName>
        <fullName evidence="1">Uncharacterized protein</fullName>
    </submittedName>
</protein>
<keyword evidence="2" id="KW-1185">Reference proteome</keyword>